<dbReference type="OrthoDB" id="1684399at2759"/>
<dbReference type="EMBL" id="SSTE01018943">
    <property type="protein sequence ID" value="KAA0037329.1"/>
    <property type="molecule type" value="Genomic_DNA"/>
</dbReference>
<comment type="caution">
    <text evidence="2">The sequence shown here is derived from an EMBL/GenBank/DDBJ whole genome shotgun (WGS) entry which is preliminary data.</text>
</comment>
<evidence type="ECO:0000313" key="4">
    <source>
        <dbReference type="Proteomes" id="UP000321947"/>
    </source>
</evidence>
<name>A0A5D3BHD4_CUCMM</name>
<proteinExistence type="predicted"/>
<evidence type="ECO:0000313" key="1">
    <source>
        <dbReference type="EMBL" id="KAA0037329.1"/>
    </source>
</evidence>
<dbReference type="InterPro" id="IPR008978">
    <property type="entry name" value="HSP20-like_chaperone"/>
</dbReference>
<organism evidence="2 4">
    <name type="scientific">Cucumis melo var. makuwa</name>
    <name type="common">Oriental melon</name>
    <dbReference type="NCBI Taxonomy" id="1194695"/>
    <lineage>
        <taxon>Eukaryota</taxon>
        <taxon>Viridiplantae</taxon>
        <taxon>Streptophyta</taxon>
        <taxon>Embryophyta</taxon>
        <taxon>Tracheophyta</taxon>
        <taxon>Spermatophyta</taxon>
        <taxon>Magnoliopsida</taxon>
        <taxon>eudicotyledons</taxon>
        <taxon>Gunneridae</taxon>
        <taxon>Pentapetalae</taxon>
        <taxon>rosids</taxon>
        <taxon>fabids</taxon>
        <taxon>Cucurbitales</taxon>
        <taxon>Cucurbitaceae</taxon>
        <taxon>Benincaseae</taxon>
        <taxon>Cucumis</taxon>
    </lineage>
</organism>
<evidence type="ECO:0000313" key="2">
    <source>
        <dbReference type="EMBL" id="TYJ97578.1"/>
    </source>
</evidence>
<protein>
    <submittedName>
        <fullName evidence="2">17.5 kDa class I heat shock protein-like</fullName>
    </submittedName>
</protein>
<dbReference type="Proteomes" id="UP000321393">
    <property type="component" value="Unassembled WGS sequence"/>
</dbReference>
<dbReference type="Proteomes" id="UP000321947">
    <property type="component" value="Unassembled WGS sequence"/>
</dbReference>
<accession>A0A5D3BHD4</accession>
<evidence type="ECO:0000313" key="3">
    <source>
        <dbReference type="Proteomes" id="UP000321393"/>
    </source>
</evidence>
<sequence length="61" mass="7177">MTGWRRRRNVFFDPFALENWDSSEETASAFMDTQIDWKETPNAHIFKENLPGLKIEEVNGC</sequence>
<dbReference type="STRING" id="1194695.A0A5D3BHD4"/>
<reference evidence="3 4" key="1">
    <citation type="submission" date="2019-08" db="EMBL/GenBank/DDBJ databases">
        <title>Draft genome sequences of two oriental melons (Cucumis melo L. var makuwa).</title>
        <authorList>
            <person name="Kwon S.-Y."/>
        </authorList>
    </citation>
    <scope>NUCLEOTIDE SEQUENCE [LARGE SCALE GENOMIC DNA]</scope>
    <source>
        <strain evidence="4">cv. Chang Bougi</strain>
        <strain evidence="3">cv. SW 3</strain>
        <tissue evidence="2">Leaf</tissue>
    </source>
</reference>
<dbReference type="Gene3D" id="2.60.40.790">
    <property type="match status" value="1"/>
</dbReference>
<dbReference type="SUPFAM" id="SSF49764">
    <property type="entry name" value="HSP20-like chaperones"/>
    <property type="match status" value="1"/>
</dbReference>
<keyword evidence="2" id="KW-0346">Stress response</keyword>
<dbReference type="AlphaFoldDB" id="A0A5D3BHD4"/>
<dbReference type="EMBL" id="SSTD01018828">
    <property type="protein sequence ID" value="TYJ97578.1"/>
    <property type="molecule type" value="Genomic_DNA"/>
</dbReference>
<gene>
    <name evidence="2" type="ORF">E5676_scaffold85G001030</name>
    <name evidence="1" type="ORF">E6C27_scaffold278G00200</name>
</gene>